<evidence type="ECO:0000259" key="8">
    <source>
        <dbReference type="Pfam" id="PF02397"/>
    </source>
</evidence>
<feature type="transmembrane region" description="Helical" evidence="7">
    <location>
        <begin position="58"/>
        <end position="76"/>
    </location>
</feature>
<dbReference type="Pfam" id="PF02397">
    <property type="entry name" value="Bac_transf"/>
    <property type="match status" value="1"/>
</dbReference>
<dbReference type="GO" id="GO:0016020">
    <property type="term" value="C:membrane"/>
    <property type="evidence" value="ECO:0007669"/>
    <property type="project" value="UniProtKB-SubCell"/>
</dbReference>
<dbReference type="RefSeq" id="WP_221270562.1">
    <property type="nucleotide sequence ID" value="NZ_JACHID010000019.1"/>
</dbReference>
<evidence type="ECO:0000256" key="2">
    <source>
        <dbReference type="ARBA" id="ARBA00006464"/>
    </source>
</evidence>
<keyword evidence="6 7" id="KW-0472">Membrane</keyword>
<name>A0A7W7Y6I4_9BACT</name>
<comment type="caution">
    <text evidence="9">The sequence shown here is derived from an EMBL/GenBank/DDBJ whole genome shotgun (WGS) entry which is preliminary data.</text>
</comment>
<dbReference type="Proteomes" id="UP000528322">
    <property type="component" value="Unassembled WGS sequence"/>
</dbReference>
<evidence type="ECO:0000313" key="10">
    <source>
        <dbReference type="Proteomes" id="UP000528322"/>
    </source>
</evidence>
<comment type="subcellular location">
    <subcellularLocation>
        <location evidence="1">Membrane</location>
        <topology evidence="1">Multi-pass membrane protein</topology>
    </subcellularLocation>
</comment>
<organism evidence="9 10">
    <name type="scientific">Desulfurispira natronophila</name>
    <dbReference type="NCBI Taxonomy" id="682562"/>
    <lineage>
        <taxon>Bacteria</taxon>
        <taxon>Pseudomonadati</taxon>
        <taxon>Chrysiogenota</taxon>
        <taxon>Chrysiogenia</taxon>
        <taxon>Chrysiogenales</taxon>
        <taxon>Chrysiogenaceae</taxon>
        <taxon>Desulfurispira</taxon>
    </lineage>
</organism>
<evidence type="ECO:0000313" key="9">
    <source>
        <dbReference type="EMBL" id="MBB5022869.1"/>
    </source>
</evidence>
<feature type="transmembrane region" description="Helical" evidence="7">
    <location>
        <begin position="244"/>
        <end position="268"/>
    </location>
</feature>
<dbReference type="GO" id="GO:0016780">
    <property type="term" value="F:phosphotransferase activity, for other substituted phosphate groups"/>
    <property type="evidence" value="ECO:0007669"/>
    <property type="project" value="TreeGrafter"/>
</dbReference>
<gene>
    <name evidence="9" type="ORF">HNR37_002216</name>
</gene>
<sequence>MSEASNVSDHRNLRHSRWYEVILMSWPFQLLLGLLLVVGASSLARWEWGFWHNLTPTQINSIVAIAVPFIASILTLRRLLRFPGAHSAAYPFPTVTIWYAGAIIVVFSLQVEHARTVFVHAYVYTVIWCYLGYFIGRKYRTLKIGLLPFGNALELESLPDVYWRPLDEPTLGETRVDAVVADLRAEIPPPWQKFLANCTLNSIPVYHVKHISESMTGRVRMDHLMENEIGSLIPSRTYAAFKRALDLVGVALLGIPLLPLLIVTAIAMRLESSGPVIYRQERMGFRGKPFIMYKFRSMCADADKQKHYTDGCDDPRITRVGRIIRKYRIDELPQLLNIVKGDMSFIGPRPEAVSLSEWYEQEIPFFSYRHVVRPGISGWAQVEQGYAAEVEGVTIKLEYDFYYIKYFSFWLDMLIFFKTIKTILTGFGSR</sequence>
<dbReference type="AlphaFoldDB" id="A0A7W7Y6I4"/>
<dbReference type="PANTHER" id="PTHR30576">
    <property type="entry name" value="COLANIC BIOSYNTHESIS UDP-GLUCOSE LIPID CARRIER TRANSFERASE"/>
    <property type="match status" value="1"/>
</dbReference>
<dbReference type="PANTHER" id="PTHR30576:SF0">
    <property type="entry name" value="UNDECAPRENYL-PHOSPHATE N-ACETYLGALACTOSAMINYL 1-PHOSPHATE TRANSFERASE-RELATED"/>
    <property type="match status" value="1"/>
</dbReference>
<keyword evidence="3 9" id="KW-0808">Transferase</keyword>
<accession>A0A7W7Y6I4</accession>
<dbReference type="EMBL" id="JACHID010000019">
    <property type="protein sequence ID" value="MBB5022869.1"/>
    <property type="molecule type" value="Genomic_DNA"/>
</dbReference>
<dbReference type="NCBIfam" id="TIGR03025">
    <property type="entry name" value="EPS_sugtrans"/>
    <property type="match status" value="1"/>
</dbReference>
<feature type="domain" description="Bacterial sugar transferase" evidence="8">
    <location>
        <begin position="242"/>
        <end position="424"/>
    </location>
</feature>
<evidence type="ECO:0000256" key="1">
    <source>
        <dbReference type="ARBA" id="ARBA00004141"/>
    </source>
</evidence>
<evidence type="ECO:0000256" key="6">
    <source>
        <dbReference type="ARBA" id="ARBA00023136"/>
    </source>
</evidence>
<proteinExistence type="inferred from homology"/>
<evidence type="ECO:0000256" key="5">
    <source>
        <dbReference type="ARBA" id="ARBA00022989"/>
    </source>
</evidence>
<feature type="transmembrane region" description="Helical" evidence="7">
    <location>
        <begin position="21"/>
        <end position="46"/>
    </location>
</feature>
<dbReference type="InterPro" id="IPR017475">
    <property type="entry name" value="EPS_sugar_tfrase"/>
</dbReference>
<evidence type="ECO:0000256" key="3">
    <source>
        <dbReference type="ARBA" id="ARBA00022679"/>
    </source>
</evidence>
<dbReference type="InterPro" id="IPR003362">
    <property type="entry name" value="Bact_transf"/>
</dbReference>
<feature type="transmembrane region" description="Helical" evidence="7">
    <location>
        <begin position="88"/>
        <end position="111"/>
    </location>
</feature>
<protein>
    <submittedName>
        <fullName evidence="9">Lipopolysaccharide/colanic/teichoic acid biosynthesis glycosyltransferase</fullName>
    </submittedName>
</protein>
<reference evidence="9 10" key="1">
    <citation type="submission" date="2020-08" db="EMBL/GenBank/DDBJ databases">
        <title>Genomic Encyclopedia of Type Strains, Phase IV (KMG-IV): sequencing the most valuable type-strain genomes for metagenomic binning, comparative biology and taxonomic classification.</title>
        <authorList>
            <person name="Goeker M."/>
        </authorList>
    </citation>
    <scope>NUCLEOTIDE SEQUENCE [LARGE SCALE GENOMIC DNA]</scope>
    <source>
        <strain evidence="9 10">DSM 22071</strain>
    </source>
</reference>
<feature type="transmembrane region" description="Helical" evidence="7">
    <location>
        <begin position="117"/>
        <end position="136"/>
    </location>
</feature>
<keyword evidence="10" id="KW-1185">Reference proteome</keyword>
<evidence type="ECO:0000256" key="7">
    <source>
        <dbReference type="SAM" id="Phobius"/>
    </source>
</evidence>
<comment type="similarity">
    <text evidence="2">Belongs to the bacterial sugar transferase family.</text>
</comment>
<keyword evidence="4 7" id="KW-0812">Transmembrane</keyword>
<keyword evidence="5 7" id="KW-1133">Transmembrane helix</keyword>
<evidence type="ECO:0000256" key="4">
    <source>
        <dbReference type="ARBA" id="ARBA00022692"/>
    </source>
</evidence>